<evidence type="ECO:0008006" key="3">
    <source>
        <dbReference type="Google" id="ProtNLM"/>
    </source>
</evidence>
<dbReference type="AlphaFoldDB" id="A0A484KCK9"/>
<evidence type="ECO:0000313" key="1">
    <source>
        <dbReference type="EMBL" id="VFQ62618.1"/>
    </source>
</evidence>
<dbReference type="PANTHER" id="PTHR47481:SF43">
    <property type="entry name" value="RETROTRANSPOSON COPIA-LIKE N-TERMINAL DOMAIN-CONTAINING PROTEIN"/>
    <property type="match status" value="1"/>
</dbReference>
<sequence>MAKKTIGETLCEKVLSYDSMGHYKPLNRVGRIEFESGHSKFGLFQAAPPQLVNNAPNSCYSIWFRQDQAIVGALLGSCADVVQPLISTAETAHAAWQNLHSSFATTSRGRIVFLKSKLGKNPRGNRSITDYLHDMRTIADELALVQSPISEEDLVVHVLNQVGPDYDPISSAALLRPSAISVTPQNIP</sequence>
<dbReference type="PANTHER" id="PTHR47481">
    <property type="match status" value="1"/>
</dbReference>
<name>A0A484KCK9_9ASTE</name>
<evidence type="ECO:0000313" key="2">
    <source>
        <dbReference type="Proteomes" id="UP000595140"/>
    </source>
</evidence>
<dbReference type="OrthoDB" id="1912561at2759"/>
<keyword evidence="2" id="KW-1185">Reference proteome</keyword>
<reference evidence="1 2" key="1">
    <citation type="submission" date="2018-04" db="EMBL/GenBank/DDBJ databases">
        <authorList>
            <person name="Vogel A."/>
        </authorList>
    </citation>
    <scope>NUCLEOTIDE SEQUENCE [LARGE SCALE GENOMIC DNA]</scope>
</reference>
<dbReference type="Proteomes" id="UP000595140">
    <property type="component" value="Unassembled WGS sequence"/>
</dbReference>
<dbReference type="Pfam" id="PF14223">
    <property type="entry name" value="Retrotran_gag_2"/>
    <property type="match status" value="1"/>
</dbReference>
<gene>
    <name evidence="1" type="ORF">CCAM_LOCUS4394</name>
</gene>
<dbReference type="EMBL" id="OOIL02000230">
    <property type="protein sequence ID" value="VFQ62618.1"/>
    <property type="molecule type" value="Genomic_DNA"/>
</dbReference>
<proteinExistence type="predicted"/>
<protein>
    <recommendedName>
        <fullName evidence="3">Retrotransposon Copia-like N-terminal domain-containing protein</fullName>
    </recommendedName>
</protein>
<organism evidence="1 2">
    <name type="scientific">Cuscuta campestris</name>
    <dbReference type="NCBI Taxonomy" id="132261"/>
    <lineage>
        <taxon>Eukaryota</taxon>
        <taxon>Viridiplantae</taxon>
        <taxon>Streptophyta</taxon>
        <taxon>Embryophyta</taxon>
        <taxon>Tracheophyta</taxon>
        <taxon>Spermatophyta</taxon>
        <taxon>Magnoliopsida</taxon>
        <taxon>eudicotyledons</taxon>
        <taxon>Gunneridae</taxon>
        <taxon>Pentapetalae</taxon>
        <taxon>asterids</taxon>
        <taxon>lamiids</taxon>
        <taxon>Solanales</taxon>
        <taxon>Convolvulaceae</taxon>
        <taxon>Cuscuteae</taxon>
        <taxon>Cuscuta</taxon>
        <taxon>Cuscuta subgen. Grammica</taxon>
        <taxon>Cuscuta sect. Cleistogrammica</taxon>
    </lineage>
</organism>
<accession>A0A484KCK9</accession>